<dbReference type="EMBL" id="PCQE01000022">
    <property type="protein sequence ID" value="PRC03656.1"/>
    <property type="molecule type" value="Genomic_DNA"/>
</dbReference>
<gene>
    <name evidence="2" type="ORF">CQ006_14610</name>
</gene>
<comment type="caution">
    <text evidence="2">The sequence shown here is derived from an EMBL/GenBank/DDBJ whole genome shotgun (WGS) entry which is preliminary data.</text>
</comment>
<evidence type="ECO:0000313" key="3">
    <source>
        <dbReference type="Proteomes" id="UP000239458"/>
    </source>
</evidence>
<dbReference type="InterPro" id="IPR050682">
    <property type="entry name" value="ModA/WtpA"/>
</dbReference>
<dbReference type="AlphaFoldDB" id="A0A2S9DP26"/>
<dbReference type="Gene3D" id="3.40.190.10">
    <property type="entry name" value="Periplasmic binding protein-like II"/>
    <property type="match status" value="3"/>
</dbReference>
<accession>A0A2S9DP26</accession>
<feature type="signal peptide" evidence="1">
    <location>
        <begin position="1"/>
        <end position="22"/>
    </location>
</feature>
<dbReference type="PANTHER" id="PTHR30632:SF11">
    <property type="entry name" value="BLR4797 PROTEIN"/>
    <property type="match status" value="1"/>
</dbReference>
<evidence type="ECO:0000256" key="1">
    <source>
        <dbReference type="SAM" id="SignalP"/>
    </source>
</evidence>
<reference evidence="2 3" key="1">
    <citation type="submission" date="2017-09" db="EMBL/GenBank/DDBJ databases">
        <title>Genomic, metabolic, and phenotypic characteristics of bacterial isolates from the natural microbiome of the model nematode Caenorhabditis elegans.</title>
        <authorList>
            <person name="Zimmermann J."/>
            <person name="Obeng N."/>
            <person name="Yang W."/>
            <person name="Obeng O."/>
            <person name="Kissoyan K."/>
            <person name="Pees B."/>
            <person name="Dirksen P."/>
            <person name="Hoppner M."/>
            <person name="Franke A."/>
            <person name="Rosenstiel P."/>
            <person name="Leippe M."/>
            <person name="Dierking K."/>
            <person name="Kaleta C."/>
            <person name="Schulenburg H."/>
        </authorList>
    </citation>
    <scope>NUCLEOTIDE SEQUENCE [LARGE SCALE GENOMIC DNA]</scope>
    <source>
        <strain evidence="2 3">MYb184</strain>
    </source>
</reference>
<dbReference type="SUPFAM" id="SSF53850">
    <property type="entry name" value="Periplasmic binding protein-like II"/>
    <property type="match status" value="1"/>
</dbReference>
<sequence length="252" mass="26536">MKPLFKTLAAVVLGTLALSAQAEQLKVMTSGGFTAAYKLLGPQYAEQSGDTLDTILGPSMGKAPEAIPNRLARGEQADVVIMVGYALDELIKQGKVDPASRVELADSRIGLVVKEGAAKPSINTDAELKAVLSQAKSVAYSDSASGVYVEKELFKKLGMPAKGTMIERVPVGEQVAKGDYEVGLQQVAELLPVKGVTFVGKIPEDVQSVTRFAAGIPVNAKHPEQAKALVQFMASPEAQPEVQSTGLDSVSR</sequence>
<dbReference type="STRING" id="651740.SAMN04490182_0707"/>
<dbReference type="Proteomes" id="UP000239458">
    <property type="component" value="Unassembled WGS sequence"/>
</dbReference>
<proteinExistence type="predicted"/>
<protein>
    <submittedName>
        <fullName evidence="2">Molybdenum ABC transporter substrate-binding protein</fullName>
    </submittedName>
</protein>
<evidence type="ECO:0000313" key="2">
    <source>
        <dbReference type="EMBL" id="PRC03656.1"/>
    </source>
</evidence>
<dbReference type="RefSeq" id="WP_105226141.1">
    <property type="nucleotide sequence ID" value="NZ_PCQE01000022.1"/>
</dbReference>
<dbReference type="Pfam" id="PF13531">
    <property type="entry name" value="SBP_bac_11"/>
    <property type="match status" value="1"/>
</dbReference>
<dbReference type="GO" id="GO:0015689">
    <property type="term" value="P:molybdate ion transport"/>
    <property type="evidence" value="ECO:0007669"/>
    <property type="project" value="TreeGrafter"/>
</dbReference>
<keyword evidence="1" id="KW-0732">Signal</keyword>
<dbReference type="GO" id="GO:0030973">
    <property type="term" value="F:molybdate ion binding"/>
    <property type="evidence" value="ECO:0007669"/>
    <property type="project" value="TreeGrafter"/>
</dbReference>
<dbReference type="PANTHER" id="PTHR30632">
    <property type="entry name" value="MOLYBDATE-BINDING PERIPLASMIC PROTEIN"/>
    <property type="match status" value="1"/>
</dbReference>
<feature type="chain" id="PRO_5015444883" evidence="1">
    <location>
        <begin position="23"/>
        <end position="252"/>
    </location>
</feature>
<name>A0A2S9DP26_PSECE</name>
<organism evidence="2 3">
    <name type="scientific">Pseudomonas cedrina</name>
    <dbReference type="NCBI Taxonomy" id="651740"/>
    <lineage>
        <taxon>Bacteria</taxon>
        <taxon>Pseudomonadati</taxon>
        <taxon>Pseudomonadota</taxon>
        <taxon>Gammaproteobacteria</taxon>
        <taxon>Pseudomonadales</taxon>
        <taxon>Pseudomonadaceae</taxon>
        <taxon>Pseudomonas</taxon>
    </lineage>
</organism>